<accession>A0A0D3JYS4</accession>
<dbReference type="HOGENOM" id="CLU_768231_0_0_1"/>
<protein>
    <submittedName>
        <fullName evidence="2">Uncharacterized protein</fullName>
    </submittedName>
</protein>
<evidence type="ECO:0000313" key="2">
    <source>
        <dbReference type="EnsemblProtists" id="EOD28659"/>
    </source>
</evidence>
<evidence type="ECO:0000256" key="1">
    <source>
        <dbReference type="SAM" id="MobiDB-lite"/>
    </source>
</evidence>
<name>A0A0D3JYS4_EMIH1</name>
<evidence type="ECO:0000313" key="3">
    <source>
        <dbReference type="Proteomes" id="UP000013827"/>
    </source>
</evidence>
<dbReference type="RefSeq" id="XP_005781088.1">
    <property type="nucleotide sequence ID" value="XM_005781031.1"/>
</dbReference>
<dbReference type="AlphaFoldDB" id="A0A0D3JYS4"/>
<sequence>MKRKQRGSRPPRSNKPSSATLVHVLYLETAEDQRGSDGLRSPGVHLNERGRGPALCAACGGVADAWRGRLDNMQTALRMCCSEGALFRPSVAQFALVSPRAVIRYSLAEFGGWLSERGTKRATEAVVIGAALRAASGELPAASGVSHAPLEVAPDGSPECMWAWHTTAAGALAASLRGCGVSDLLLCVGGPSGVPRRWQERLAAALGGERGEPAPPLLGVSLRGGVQHSAPALAELLLLHERGRLLPLVQDRLALSDEQHKAWRRAEREIVHAWLRALGLHADGNTADGGGAALPAAAEVARLLEAHRALLQRLEAAGSLRAGANEVGAGSEEGTEEAGEGPGGRQGSARGALPHKPEAARAIRKKKRRATQGN</sequence>
<reference evidence="3" key="1">
    <citation type="journal article" date="2013" name="Nature">
        <title>Pan genome of the phytoplankton Emiliania underpins its global distribution.</title>
        <authorList>
            <person name="Read B.A."/>
            <person name="Kegel J."/>
            <person name="Klute M.J."/>
            <person name="Kuo A."/>
            <person name="Lefebvre S.C."/>
            <person name="Maumus F."/>
            <person name="Mayer C."/>
            <person name="Miller J."/>
            <person name="Monier A."/>
            <person name="Salamov A."/>
            <person name="Young J."/>
            <person name="Aguilar M."/>
            <person name="Claverie J.M."/>
            <person name="Frickenhaus S."/>
            <person name="Gonzalez K."/>
            <person name="Herman E.K."/>
            <person name="Lin Y.C."/>
            <person name="Napier J."/>
            <person name="Ogata H."/>
            <person name="Sarno A.F."/>
            <person name="Shmutz J."/>
            <person name="Schroeder D."/>
            <person name="de Vargas C."/>
            <person name="Verret F."/>
            <person name="von Dassow P."/>
            <person name="Valentin K."/>
            <person name="Van de Peer Y."/>
            <person name="Wheeler G."/>
            <person name="Dacks J.B."/>
            <person name="Delwiche C.F."/>
            <person name="Dyhrman S.T."/>
            <person name="Glockner G."/>
            <person name="John U."/>
            <person name="Richards T."/>
            <person name="Worden A.Z."/>
            <person name="Zhang X."/>
            <person name="Grigoriev I.V."/>
            <person name="Allen A.E."/>
            <person name="Bidle K."/>
            <person name="Borodovsky M."/>
            <person name="Bowler C."/>
            <person name="Brownlee C."/>
            <person name="Cock J.M."/>
            <person name="Elias M."/>
            <person name="Gladyshev V.N."/>
            <person name="Groth M."/>
            <person name="Guda C."/>
            <person name="Hadaegh A."/>
            <person name="Iglesias-Rodriguez M.D."/>
            <person name="Jenkins J."/>
            <person name="Jones B.M."/>
            <person name="Lawson T."/>
            <person name="Leese F."/>
            <person name="Lindquist E."/>
            <person name="Lobanov A."/>
            <person name="Lomsadze A."/>
            <person name="Malik S.B."/>
            <person name="Marsh M.E."/>
            <person name="Mackinder L."/>
            <person name="Mock T."/>
            <person name="Mueller-Roeber B."/>
            <person name="Pagarete A."/>
            <person name="Parker M."/>
            <person name="Probert I."/>
            <person name="Quesneville H."/>
            <person name="Raines C."/>
            <person name="Rensing S.A."/>
            <person name="Riano-Pachon D.M."/>
            <person name="Richier S."/>
            <person name="Rokitta S."/>
            <person name="Shiraiwa Y."/>
            <person name="Soanes D.M."/>
            <person name="van der Giezen M."/>
            <person name="Wahlund T.M."/>
            <person name="Williams B."/>
            <person name="Wilson W."/>
            <person name="Wolfe G."/>
            <person name="Wurch L.L."/>
        </authorList>
    </citation>
    <scope>NUCLEOTIDE SEQUENCE</scope>
</reference>
<feature type="region of interest" description="Disordered" evidence="1">
    <location>
        <begin position="325"/>
        <end position="374"/>
    </location>
</feature>
<dbReference type="GeneID" id="17274204"/>
<dbReference type="KEGG" id="ehx:EMIHUDRAFT_234808"/>
<reference evidence="2" key="2">
    <citation type="submission" date="2024-10" db="UniProtKB">
        <authorList>
            <consortium name="EnsemblProtists"/>
        </authorList>
    </citation>
    <scope>IDENTIFICATION</scope>
</reference>
<keyword evidence="3" id="KW-1185">Reference proteome</keyword>
<dbReference type="Proteomes" id="UP000013827">
    <property type="component" value="Unassembled WGS sequence"/>
</dbReference>
<proteinExistence type="predicted"/>
<organism evidence="2 3">
    <name type="scientific">Emiliania huxleyi (strain CCMP1516)</name>
    <dbReference type="NCBI Taxonomy" id="280463"/>
    <lineage>
        <taxon>Eukaryota</taxon>
        <taxon>Haptista</taxon>
        <taxon>Haptophyta</taxon>
        <taxon>Prymnesiophyceae</taxon>
        <taxon>Isochrysidales</taxon>
        <taxon>Noelaerhabdaceae</taxon>
        <taxon>Emiliania</taxon>
    </lineage>
</organism>
<feature type="compositionally biased region" description="Basic residues" evidence="1">
    <location>
        <begin position="362"/>
        <end position="374"/>
    </location>
</feature>
<dbReference type="PaxDb" id="2903-EOD28659"/>
<dbReference type="EnsemblProtists" id="EOD28659">
    <property type="protein sequence ID" value="EOD28659"/>
    <property type="gene ID" value="EMIHUDRAFT_234808"/>
</dbReference>